<dbReference type="Pfam" id="PF24626">
    <property type="entry name" value="SH3_Tf2-1"/>
    <property type="match status" value="1"/>
</dbReference>
<evidence type="ECO:0000256" key="2">
    <source>
        <dbReference type="SAM" id="MobiDB-lite"/>
    </source>
</evidence>
<dbReference type="Pfam" id="PF17919">
    <property type="entry name" value="RT_RNaseH_2"/>
    <property type="match status" value="1"/>
</dbReference>
<proteinExistence type="predicted"/>
<dbReference type="InterPro" id="IPR050951">
    <property type="entry name" value="Retrovirus_Pol_polyprotein"/>
</dbReference>
<organism evidence="5 6">
    <name type="scientific">Oryza sativa subsp. japonica</name>
    <name type="common">Rice</name>
    <dbReference type="NCBI Taxonomy" id="39947"/>
    <lineage>
        <taxon>Eukaryota</taxon>
        <taxon>Viridiplantae</taxon>
        <taxon>Streptophyta</taxon>
        <taxon>Embryophyta</taxon>
        <taxon>Tracheophyta</taxon>
        <taxon>Spermatophyta</taxon>
        <taxon>Magnoliopsida</taxon>
        <taxon>Liliopsida</taxon>
        <taxon>Poales</taxon>
        <taxon>Poaceae</taxon>
        <taxon>BOP clade</taxon>
        <taxon>Oryzoideae</taxon>
        <taxon>Oryzeae</taxon>
        <taxon>Oryzinae</taxon>
        <taxon>Oryza</taxon>
        <taxon>Oryza sativa</taxon>
    </lineage>
</organism>
<accession>Q7XWS5</accession>
<dbReference type="SUPFAM" id="SSF56672">
    <property type="entry name" value="DNA/RNA polymerases"/>
    <property type="match status" value="1"/>
</dbReference>
<evidence type="ECO:0000259" key="4">
    <source>
        <dbReference type="Pfam" id="PF24626"/>
    </source>
</evidence>
<dbReference type="GO" id="GO:0003824">
    <property type="term" value="F:catalytic activity"/>
    <property type="evidence" value="ECO:0007669"/>
    <property type="project" value="UniProtKB-KW"/>
</dbReference>
<feature type="region of interest" description="Disordered" evidence="2">
    <location>
        <begin position="1"/>
        <end position="68"/>
    </location>
</feature>
<reference evidence="6" key="1">
    <citation type="journal article" date="2005" name="Nature">
        <title>The map-based sequence of the rice genome.</title>
        <authorList>
            <consortium name="International rice genome sequencing project (IRGSP)"/>
            <person name="Matsumoto T."/>
            <person name="Wu J."/>
            <person name="Kanamori H."/>
            <person name="Katayose Y."/>
            <person name="Fujisawa M."/>
            <person name="Namiki N."/>
            <person name="Mizuno H."/>
            <person name="Yamamoto K."/>
            <person name="Antonio B.A."/>
            <person name="Baba T."/>
            <person name="Sakata K."/>
            <person name="Nagamura Y."/>
            <person name="Aoki H."/>
            <person name="Arikawa K."/>
            <person name="Arita K."/>
            <person name="Bito T."/>
            <person name="Chiden Y."/>
            <person name="Fujitsuka N."/>
            <person name="Fukunaka R."/>
            <person name="Hamada M."/>
            <person name="Harada C."/>
            <person name="Hayashi A."/>
            <person name="Hijishita S."/>
            <person name="Honda M."/>
            <person name="Hosokawa S."/>
            <person name="Ichikawa Y."/>
            <person name="Idonuma A."/>
            <person name="Iijima M."/>
            <person name="Ikeda M."/>
            <person name="Ikeno M."/>
            <person name="Ito K."/>
            <person name="Ito S."/>
            <person name="Ito T."/>
            <person name="Ito Y."/>
            <person name="Ito Y."/>
            <person name="Iwabuchi A."/>
            <person name="Kamiya K."/>
            <person name="Karasawa W."/>
            <person name="Kurita K."/>
            <person name="Katagiri S."/>
            <person name="Kikuta A."/>
            <person name="Kobayashi H."/>
            <person name="Kobayashi N."/>
            <person name="Machita K."/>
            <person name="Maehara T."/>
            <person name="Masukawa M."/>
            <person name="Mizubayashi T."/>
            <person name="Mukai Y."/>
            <person name="Nagasaki H."/>
            <person name="Nagata Y."/>
            <person name="Naito S."/>
            <person name="Nakashima M."/>
            <person name="Nakama Y."/>
            <person name="Nakamichi Y."/>
            <person name="Nakamura M."/>
            <person name="Meguro A."/>
            <person name="Negishi M."/>
            <person name="Ohta I."/>
            <person name="Ohta T."/>
            <person name="Okamoto M."/>
            <person name="Ono N."/>
            <person name="Saji S."/>
            <person name="Sakaguchi M."/>
            <person name="Sakai K."/>
            <person name="Shibata M."/>
            <person name="Shimokawa T."/>
            <person name="Song J."/>
            <person name="Takazaki Y."/>
            <person name="Terasawa K."/>
            <person name="Tsugane M."/>
            <person name="Tsuji K."/>
            <person name="Ueda S."/>
            <person name="Waki K."/>
            <person name="Yamagata H."/>
            <person name="Yamamoto M."/>
            <person name="Yamamoto S."/>
            <person name="Yamane H."/>
            <person name="Yoshiki S."/>
            <person name="Yoshihara R."/>
            <person name="Yukawa K."/>
            <person name="Zhong H."/>
            <person name="Yano M."/>
            <person name="Yuan Q."/>
            <person name="Ouyang S."/>
            <person name="Liu J."/>
            <person name="Jones K.M."/>
            <person name="Gansberger K."/>
            <person name="Moffat K."/>
            <person name="Hill J."/>
            <person name="Bera J."/>
            <person name="Fadrosh D."/>
            <person name="Jin S."/>
            <person name="Johri S."/>
            <person name="Kim M."/>
            <person name="Overton L."/>
            <person name="Reardon M."/>
            <person name="Tsitrin T."/>
            <person name="Vuong H."/>
            <person name="Weaver B."/>
            <person name="Ciecko A."/>
            <person name="Tallon L."/>
            <person name="Jackson J."/>
            <person name="Pai G."/>
            <person name="Aken S.V."/>
            <person name="Utterback T."/>
            <person name="Reidmuller S."/>
            <person name="Feldblyum T."/>
            <person name="Hsiao J."/>
            <person name="Zismann V."/>
            <person name="Iobst S."/>
            <person name="de Vazeille A.R."/>
            <person name="Buell C.R."/>
            <person name="Ying K."/>
            <person name="Li Y."/>
            <person name="Lu T."/>
            <person name="Huang Y."/>
            <person name="Zhao Q."/>
            <person name="Feng Q."/>
            <person name="Zhang L."/>
            <person name="Zhu J."/>
            <person name="Weng Q."/>
            <person name="Mu J."/>
            <person name="Lu Y."/>
            <person name="Fan D."/>
            <person name="Liu Y."/>
            <person name="Guan J."/>
            <person name="Zhang Y."/>
            <person name="Yu S."/>
            <person name="Liu X."/>
            <person name="Zhang Y."/>
            <person name="Hong G."/>
            <person name="Han B."/>
            <person name="Choisne N."/>
            <person name="Demange N."/>
            <person name="Orjeda G."/>
            <person name="Samain S."/>
            <person name="Cattolico L."/>
            <person name="Pelletier E."/>
            <person name="Couloux A."/>
            <person name="Segurens B."/>
            <person name="Wincker P."/>
            <person name="D'Hont A."/>
            <person name="Scarpelli C."/>
            <person name="Weissenbach J."/>
            <person name="Salanoubat M."/>
            <person name="Quetier F."/>
            <person name="Yu Y."/>
            <person name="Kim H.R."/>
            <person name="Rambo T."/>
            <person name="Currie J."/>
            <person name="Collura K."/>
            <person name="Luo M."/>
            <person name="Yang T."/>
            <person name="Ammiraju J.S.S."/>
            <person name="Engler F."/>
            <person name="Soderlund C."/>
            <person name="Wing R.A."/>
            <person name="Palmer L.E."/>
            <person name="de la Bastide M."/>
            <person name="Spiegel L."/>
            <person name="Nascimento L."/>
            <person name="Zutavern T."/>
            <person name="O'Shaughnessy A."/>
            <person name="Dike S."/>
            <person name="Dedhia N."/>
            <person name="Preston R."/>
            <person name="Balija V."/>
            <person name="McCombie W.R."/>
            <person name="Chow T."/>
            <person name="Chen H."/>
            <person name="Chung M."/>
            <person name="Chen C."/>
            <person name="Shaw J."/>
            <person name="Wu H."/>
            <person name="Hsiao K."/>
            <person name="Chao Y."/>
            <person name="Chu M."/>
            <person name="Cheng C."/>
            <person name="Hour A."/>
            <person name="Lee P."/>
            <person name="Lin S."/>
            <person name="Lin Y."/>
            <person name="Liou J."/>
            <person name="Liu S."/>
            <person name="Hsing Y."/>
            <person name="Raghuvanshi S."/>
            <person name="Mohanty A."/>
            <person name="Bharti A.K."/>
            <person name="Gaur A."/>
            <person name="Gupta V."/>
            <person name="Kumar D."/>
            <person name="Ravi V."/>
            <person name="Vij S."/>
            <person name="Kapur A."/>
            <person name="Khurana P."/>
            <person name="Khurana P."/>
            <person name="Khurana J.P."/>
            <person name="Tyagi A.K."/>
            <person name="Gaikwad K."/>
            <person name="Singh A."/>
            <person name="Dalal V."/>
            <person name="Srivastava S."/>
            <person name="Dixit A."/>
            <person name="Pal A.K."/>
            <person name="Ghazi I.A."/>
            <person name="Yadav M."/>
            <person name="Pandit A."/>
            <person name="Bhargava A."/>
            <person name="Sureshbabu K."/>
            <person name="Batra K."/>
            <person name="Sharma T.R."/>
            <person name="Mohapatra T."/>
            <person name="Singh N.K."/>
            <person name="Messing J."/>
            <person name="Nelson A.B."/>
            <person name="Fuks G."/>
            <person name="Kavchok S."/>
            <person name="Keizer G."/>
            <person name="Linton E."/>
            <person name="Llaca V."/>
            <person name="Song R."/>
            <person name="Tanyolac B."/>
            <person name="Young S."/>
            <person name="Ho-Il K."/>
            <person name="Hahn J.H."/>
            <person name="Sangsakoo G."/>
            <person name="Vanavichit A."/>
            <person name="de Mattos Luiz.A.T."/>
            <person name="Zimmer P.D."/>
            <person name="Malone G."/>
            <person name="Dellagostin O."/>
            <person name="de Oliveira A.C."/>
            <person name="Bevan M."/>
            <person name="Bancroft I."/>
            <person name="Minx P."/>
            <person name="Cordum H."/>
            <person name="Wilson R."/>
            <person name="Cheng Z."/>
            <person name="Jin W."/>
            <person name="Jiang J."/>
            <person name="Leong S.A."/>
            <person name="Iwama H."/>
            <person name="Gojobori T."/>
            <person name="Itoh T."/>
            <person name="Niimura Y."/>
            <person name="Fujii Y."/>
            <person name="Habara T."/>
            <person name="Sakai H."/>
            <person name="Sato Y."/>
            <person name="Wilson G."/>
            <person name="Kumar K."/>
            <person name="McCouch S."/>
            <person name="Juretic N."/>
            <person name="Hoen D."/>
            <person name="Wright S."/>
            <person name="Bruskiewich R."/>
            <person name="Bureau T."/>
            <person name="Miyao A."/>
            <person name="Hirochika H."/>
            <person name="Nishikawa T."/>
            <person name="Kadowaki K."/>
            <person name="Sugiura M."/>
            <person name="Burr B."/>
            <person name="Sasaki T."/>
        </authorList>
    </citation>
    <scope>NUCLEOTIDE SEQUENCE [LARGE SCALE GENOMIC DNA]</scope>
    <source>
        <strain evidence="6">cv. Nipponbare</strain>
    </source>
</reference>
<keyword evidence="1" id="KW-0511">Multifunctional enzyme</keyword>
<sequence>MAGGARIGSRTRKTSSRPLLRPHRPYQLGNFSRGNSGNQNNHNPVPRPPSLKLCSPTSQRRSQNKSPLCVSTTEIPDILQISALKQCAMDPRSFKLVFIMCLQRKLKQRQKWFWDEVMKDVPKLEDIPVVCEYSEVFLEESTAMLPKKDIEFRINLVLGTAPIYKRPYRMAAEEMAEVKKQVDEQLQKGYIRPSTSPWGYHQFRIREEDIPKTTFTTRYELFECIVMSFGLTNAPTFFMNLMNNVFMEYLDRYYCRFIENFSRIAKPMTQLLKKEEKFVRTSQCQESFEELKRRLVSALILILPNQRKDFEVYCDASRQGLGWVLIQEDIYTDHKSMKYIFTQPDLNLRQCRLLELIKDYDVCIDYHPGKANVVADALSRKNYCNATCLEEVSTQLIQDLERLNLGIVEHGFVAALEAQPTLVAHAKYPEIAELKKNMRVDKARDFTEDEHGTIWMGERLCVPDNKELKELTLSEAHQIQYSIHPGSTKMYQYFKEKFWSRSAPFSDQGKMVQRYIGSYRILERRGEVAYQFEIPPNMASIHDVFQVSQLKKCLSVLEEPASPDNVEIQEDLTYVEKPTCILETSERRTRNKVIRFCRL</sequence>
<evidence type="ECO:0000259" key="3">
    <source>
        <dbReference type="Pfam" id="PF17919"/>
    </source>
</evidence>
<name>Q7XWS5_ORYSJ</name>
<dbReference type="Proteomes" id="UP000000763">
    <property type="component" value="Chromosome 4"/>
</dbReference>
<dbReference type="InterPro" id="IPR041577">
    <property type="entry name" value="RT_RNaseH_2"/>
</dbReference>
<evidence type="ECO:0000256" key="1">
    <source>
        <dbReference type="ARBA" id="ARBA00023268"/>
    </source>
</evidence>
<gene>
    <name evidence="5" type="primary">OSJNBa0091C12.7</name>
</gene>
<dbReference type="Gene3D" id="3.10.10.10">
    <property type="entry name" value="HIV Type 1 Reverse Transcriptase, subunit A, domain 1"/>
    <property type="match status" value="2"/>
</dbReference>
<dbReference type="Gene3D" id="3.30.70.270">
    <property type="match status" value="1"/>
</dbReference>
<feature type="compositionally biased region" description="Polar residues" evidence="2">
    <location>
        <begin position="55"/>
        <end position="68"/>
    </location>
</feature>
<dbReference type="AlphaFoldDB" id="Q7XWS5"/>
<dbReference type="InterPro" id="IPR043128">
    <property type="entry name" value="Rev_trsase/Diguanyl_cyclase"/>
</dbReference>
<feature type="domain" description="Tf2-1-like SH3-like" evidence="4">
    <location>
        <begin position="505"/>
        <end position="553"/>
    </location>
</feature>
<protein>
    <submittedName>
        <fullName evidence="5">OSJNBa0091C12.7 protein</fullName>
    </submittedName>
</protein>
<feature type="compositionally biased region" description="Basic residues" evidence="2">
    <location>
        <begin position="9"/>
        <end position="24"/>
    </location>
</feature>
<dbReference type="InterPro" id="IPR056924">
    <property type="entry name" value="SH3_Tf2-1"/>
</dbReference>
<dbReference type="PANTHER" id="PTHR37984">
    <property type="entry name" value="PROTEIN CBG26694"/>
    <property type="match status" value="1"/>
</dbReference>
<reference evidence="6" key="2">
    <citation type="journal article" date="2008" name="Nucleic Acids Res.">
        <title>The rice annotation project database (RAP-DB): 2008 update.</title>
        <authorList>
            <consortium name="The rice annotation project (RAP)"/>
        </authorList>
    </citation>
    <scope>GENOME REANNOTATION</scope>
    <source>
        <strain evidence="6">cv. Nipponbare</strain>
    </source>
</reference>
<dbReference type="EMBL" id="AL662989">
    <property type="protein sequence ID" value="CAD39929.2"/>
    <property type="molecule type" value="Genomic_DNA"/>
</dbReference>
<evidence type="ECO:0000313" key="6">
    <source>
        <dbReference type="Proteomes" id="UP000000763"/>
    </source>
</evidence>
<feature type="compositionally biased region" description="Polar residues" evidence="2">
    <location>
        <begin position="29"/>
        <end position="43"/>
    </location>
</feature>
<feature type="domain" description="Reverse transcriptase/retrotransposon-derived protein RNase H-like" evidence="3">
    <location>
        <begin position="281"/>
        <end position="332"/>
    </location>
</feature>
<dbReference type="InterPro" id="IPR043502">
    <property type="entry name" value="DNA/RNA_pol_sf"/>
</dbReference>
<dbReference type="PANTHER" id="PTHR37984:SF5">
    <property type="entry name" value="PROTEIN NYNRIN-LIKE"/>
    <property type="match status" value="1"/>
</dbReference>
<dbReference type="Gene3D" id="1.10.340.70">
    <property type="match status" value="1"/>
</dbReference>
<evidence type="ECO:0000313" key="5">
    <source>
        <dbReference type="EMBL" id="CAD39929.2"/>
    </source>
</evidence>